<comment type="catalytic activity">
    <reaction evidence="7">
        <text>L-aspartate + L-glutamine + ATP + H2O = L-asparagine + L-glutamate + AMP + diphosphate + H(+)</text>
        <dbReference type="Rhea" id="RHEA:12228"/>
        <dbReference type="ChEBI" id="CHEBI:15377"/>
        <dbReference type="ChEBI" id="CHEBI:15378"/>
        <dbReference type="ChEBI" id="CHEBI:29985"/>
        <dbReference type="ChEBI" id="CHEBI:29991"/>
        <dbReference type="ChEBI" id="CHEBI:30616"/>
        <dbReference type="ChEBI" id="CHEBI:33019"/>
        <dbReference type="ChEBI" id="CHEBI:58048"/>
        <dbReference type="ChEBI" id="CHEBI:58359"/>
        <dbReference type="ChEBI" id="CHEBI:456215"/>
        <dbReference type="EC" id="6.3.5.4"/>
    </reaction>
</comment>
<dbReference type="Pfam" id="PF13537">
    <property type="entry name" value="GATase_7"/>
    <property type="match status" value="1"/>
</dbReference>
<keyword evidence="5" id="KW-0067">ATP-binding</keyword>
<proteinExistence type="inferred from homology"/>
<keyword evidence="6" id="KW-0315">Glutamine amidotransferase</keyword>
<dbReference type="Pfam" id="PF00733">
    <property type="entry name" value="Asn_synthase"/>
    <property type="match status" value="1"/>
</dbReference>
<dbReference type="EMBL" id="BMDZ01000093">
    <property type="protein sequence ID" value="GGB60298.1"/>
    <property type="molecule type" value="Genomic_DNA"/>
</dbReference>
<comment type="pathway">
    <text evidence="1">Amino-acid biosynthesis; L-asparagine biosynthesis; L-asparagine from L-aspartate (L-Gln route): step 1/1.</text>
</comment>
<dbReference type="InterPro" id="IPR017932">
    <property type="entry name" value="GATase_2_dom"/>
</dbReference>
<evidence type="ECO:0000256" key="7">
    <source>
        <dbReference type="ARBA" id="ARBA00048741"/>
    </source>
</evidence>
<evidence type="ECO:0000313" key="10">
    <source>
        <dbReference type="Proteomes" id="UP000603352"/>
    </source>
</evidence>
<evidence type="ECO:0000256" key="6">
    <source>
        <dbReference type="ARBA" id="ARBA00022962"/>
    </source>
</evidence>
<dbReference type="CDD" id="cd00712">
    <property type="entry name" value="AsnB"/>
    <property type="match status" value="1"/>
</dbReference>
<evidence type="ECO:0000256" key="1">
    <source>
        <dbReference type="ARBA" id="ARBA00005187"/>
    </source>
</evidence>
<evidence type="ECO:0000256" key="4">
    <source>
        <dbReference type="ARBA" id="ARBA00022741"/>
    </source>
</evidence>
<accession>A0ABQ1J8R3</accession>
<dbReference type="InterPro" id="IPR006426">
    <property type="entry name" value="Asn_synth_AEB"/>
</dbReference>
<organism evidence="9 10">
    <name type="scientific">Tistrella bauzanensis</name>
    <dbReference type="NCBI Taxonomy" id="657419"/>
    <lineage>
        <taxon>Bacteria</taxon>
        <taxon>Pseudomonadati</taxon>
        <taxon>Pseudomonadota</taxon>
        <taxon>Alphaproteobacteria</taxon>
        <taxon>Geminicoccales</taxon>
        <taxon>Geminicoccaceae</taxon>
        <taxon>Tistrella</taxon>
    </lineage>
</organism>
<dbReference type="PANTHER" id="PTHR43284:SF1">
    <property type="entry name" value="ASPARAGINE SYNTHETASE"/>
    <property type="match status" value="1"/>
</dbReference>
<dbReference type="InterPro" id="IPR051786">
    <property type="entry name" value="ASN_synthetase/amidase"/>
</dbReference>
<gene>
    <name evidence="9" type="ORF">GCM10011505_46310</name>
</gene>
<dbReference type="Gene3D" id="3.40.50.620">
    <property type="entry name" value="HUPs"/>
    <property type="match status" value="1"/>
</dbReference>
<feature type="domain" description="Glutamine amidotransferase type-2" evidence="8">
    <location>
        <begin position="2"/>
        <end position="227"/>
    </location>
</feature>
<dbReference type="InterPro" id="IPR033738">
    <property type="entry name" value="AsnB_N"/>
</dbReference>
<dbReference type="EC" id="6.3.5.4" evidence="3"/>
<dbReference type="PANTHER" id="PTHR43284">
    <property type="entry name" value="ASPARAGINE SYNTHETASE (GLUTAMINE-HYDROLYZING)"/>
    <property type="match status" value="1"/>
</dbReference>
<evidence type="ECO:0000256" key="3">
    <source>
        <dbReference type="ARBA" id="ARBA00012737"/>
    </source>
</evidence>
<dbReference type="InterPro" id="IPR029055">
    <property type="entry name" value="Ntn_hydrolases_N"/>
</dbReference>
<dbReference type="InterPro" id="IPR014729">
    <property type="entry name" value="Rossmann-like_a/b/a_fold"/>
</dbReference>
<dbReference type="Gene3D" id="3.60.20.10">
    <property type="entry name" value="Glutamine Phosphoribosylpyrophosphate, subunit 1, domain 1"/>
    <property type="match status" value="1"/>
</dbReference>
<dbReference type="RefSeq" id="WP_188582447.1">
    <property type="nucleotide sequence ID" value="NZ_BMDZ01000093.1"/>
</dbReference>
<evidence type="ECO:0000256" key="2">
    <source>
        <dbReference type="ARBA" id="ARBA00005752"/>
    </source>
</evidence>
<name>A0ABQ1J8R3_9PROT</name>
<sequence>MCGIAGIMTRDGQPPTRAVLERLAGAMGHRGPDGHGVTLRGGVGLVHTRLAIIDLATGDQPLLWPIDPADRNAVPSGDHSRSLALVANGEVYNYRELKTALAGEPFRTASDCEPPLPLYLRHGTEGFDRLRGMYAIALHDPRGSGDGRLVLARDPFGIKPLYYVEGPEGFAFASEPAVLIRAGLAGTALDDARIIELLQLHFTTGAGTVFPAIRRVLPGERLIVEAGRITDRRLAPALPGGDARPDPDPGRRMDAALAAFDRVFEQTIDLHQRSDVPYGLFLSGGVDSSAVLAMMARLNSRPVTAFTAGFGDGGVHDERAAARVVAGVTGADLIETLVTRADFDRIAPQVARALDDPTLDYAVLPSFKLAEIARGHVKVVLSGEGGDELFAGYGRYRRARRWRLFGGRPMRRRGDLDGTGLLRPEWSATADDWRQGVAAAEAAAARAGGTRLQRLQAVDCADWLPNDLLLKLDRMLMANGIEGRTPFLDPAMAAFAWPLPDRMKVDRRRGKLLLRHWLARHLPEATPFAPKRGFTVPVGAWIAADAARLGPLVADEPLIARLSPREAVIDLFRAADRPGQGQRAWGLLMLALWHRIQVNGAAPGPDIASTLAGQ</sequence>
<reference evidence="10" key="1">
    <citation type="journal article" date="2019" name="Int. J. Syst. Evol. Microbiol.">
        <title>The Global Catalogue of Microorganisms (GCM) 10K type strain sequencing project: providing services to taxonomists for standard genome sequencing and annotation.</title>
        <authorList>
            <consortium name="The Broad Institute Genomics Platform"/>
            <consortium name="The Broad Institute Genome Sequencing Center for Infectious Disease"/>
            <person name="Wu L."/>
            <person name="Ma J."/>
        </authorList>
    </citation>
    <scope>NUCLEOTIDE SEQUENCE [LARGE SCALE GENOMIC DNA]</scope>
    <source>
        <strain evidence="10">CGMCC 1.10188</strain>
    </source>
</reference>
<evidence type="ECO:0000259" key="8">
    <source>
        <dbReference type="PROSITE" id="PS51278"/>
    </source>
</evidence>
<comment type="similarity">
    <text evidence="2">Belongs to the asparagine synthetase family.</text>
</comment>
<dbReference type="SUPFAM" id="SSF56235">
    <property type="entry name" value="N-terminal nucleophile aminohydrolases (Ntn hydrolases)"/>
    <property type="match status" value="1"/>
</dbReference>
<dbReference type="CDD" id="cd01991">
    <property type="entry name" value="Asn_synthase_B_C"/>
    <property type="match status" value="1"/>
</dbReference>
<keyword evidence="4" id="KW-0547">Nucleotide-binding</keyword>
<keyword evidence="10" id="KW-1185">Reference proteome</keyword>
<dbReference type="Proteomes" id="UP000603352">
    <property type="component" value="Unassembled WGS sequence"/>
</dbReference>
<dbReference type="PROSITE" id="PS51278">
    <property type="entry name" value="GATASE_TYPE_2"/>
    <property type="match status" value="1"/>
</dbReference>
<comment type="caution">
    <text evidence="9">The sequence shown here is derived from an EMBL/GenBank/DDBJ whole genome shotgun (WGS) entry which is preliminary data.</text>
</comment>
<dbReference type="NCBIfam" id="TIGR01536">
    <property type="entry name" value="asn_synth_AEB"/>
    <property type="match status" value="1"/>
</dbReference>
<protein>
    <recommendedName>
        <fullName evidence="3">asparagine synthase (glutamine-hydrolyzing)</fullName>
        <ecNumber evidence="3">6.3.5.4</ecNumber>
    </recommendedName>
</protein>
<evidence type="ECO:0000313" key="9">
    <source>
        <dbReference type="EMBL" id="GGB60298.1"/>
    </source>
</evidence>
<dbReference type="PIRSF" id="PIRSF001589">
    <property type="entry name" value="Asn_synthetase_glu-h"/>
    <property type="match status" value="1"/>
</dbReference>
<dbReference type="SUPFAM" id="SSF52402">
    <property type="entry name" value="Adenine nucleotide alpha hydrolases-like"/>
    <property type="match status" value="1"/>
</dbReference>
<dbReference type="InterPro" id="IPR001962">
    <property type="entry name" value="Asn_synthase"/>
</dbReference>
<evidence type="ECO:0000256" key="5">
    <source>
        <dbReference type="ARBA" id="ARBA00022840"/>
    </source>
</evidence>